<dbReference type="GO" id="GO:0008270">
    <property type="term" value="F:zinc ion binding"/>
    <property type="evidence" value="ECO:0007669"/>
    <property type="project" value="InterPro"/>
</dbReference>
<keyword evidence="7 11" id="KW-0479">Metal-binding</keyword>
<accession>A0AAJ1T7J2</accession>
<name>A0AAJ1T7J2_9BACI</name>
<feature type="binding site" evidence="11">
    <location>
        <begin position="17"/>
        <end position="20"/>
    </location>
    <ligand>
        <name>5-methyltetrahydropteroyltri-L-glutamate</name>
        <dbReference type="ChEBI" id="CHEBI:58207"/>
    </ligand>
</feature>
<reference evidence="17" key="1">
    <citation type="submission" date="2023-07" db="EMBL/GenBank/DDBJ databases">
        <title>Genomic Encyclopedia of Type Strains, Phase IV (KMG-IV): sequencing the most valuable type-strain genomes for metagenomic binning, comparative biology and taxonomic classification.</title>
        <authorList>
            <person name="Goeker M."/>
        </authorList>
    </citation>
    <scope>NUCLEOTIDE SEQUENCE</scope>
    <source>
        <strain evidence="17">DSM 23947</strain>
    </source>
</reference>
<comment type="pathway">
    <text evidence="2 11">Amino-acid biosynthesis; L-methionine biosynthesis via de novo pathway; L-methionine from L-homocysteine (MetE route): step 1/1.</text>
</comment>
<feature type="binding site" evidence="11 12">
    <location>
        <position position="489"/>
    </location>
    <ligand>
        <name>L-methionine</name>
        <dbReference type="ChEBI" id="CHEBI:57844"/>
    </ligand>
</feature>
<dbReference type="AlphaFoldDB" id="A0AAJ1T7J2"/>
<comment type="cofactor">
    <cofactor evidence="13">
        <name>Zn(2+)</name>
        <dbReference type="ChEBI" id="CHEBI:29105"/>
    </cofactor>
    <text evidence="13">Binds 2 Zn(2+) ions per subunit.</text>
</comment>
<dbReference type="NCBIfam" id="TIGR01371">
    <property type="entry name" value="met_syn_B12ind"/>
    <property type="match status" value="1"/>
</dbReference>
<feature type="domain" description="Cobalamin-independent methionine synthase MetE N-terminal" evidence="16">
    <location>
        <begin position="5"/>
        <end position="312"/>
    </location>
</feature>
<feature type="binding site" evidence="11 12">
    <location>
        <begin position="436"/>
        <end position="438"/>
    </location>
    <ligand>
        <name>L-homocysteine</name>
        <dbReference type="ChEBI" id="CHEBI:58199"/>
    </ligand>
</feature>
<feature type="binding site" evidence="13">
    <location>
        <position position="731"/>
    </location>
    <ligand>
        <name>Zn(2+)</name>
        <dbReference type="ChEBI" id="CHEBI:29105"/>
        <label>1</label>
        <note>catalytic</note>
    </ligand>
</feature>
<dbReference type="PIRSF" id="PIRSF000382">
    <property type="entry name" value="MeTrfase_B12_ind"/>
    <property type="match status" value="1"/>
</dbReference>
<dbReference type="RefSeq" id="WP_307258034.1">
    <property type="nucleotide sequence ID" value="NZ_JAUSUC010000033.1"/>
</dbReference>
<feature type="binding site" evidence="13">
    <location>
        <position position="648"/>
    </location>
    <ligand>
        <name>Zn(2+)</name>
        <dbReference type="ChEBI" id="CHEBI:29105"/>
        <label>1</label>
        <note>catalytic</note>
    </ligand>
</feature>
<feature type="binding site" evidence="11">
    <location>
        <position position="646"/>
    </location>
    <ligand>
        <name>Zn(2+)</name>
        <dbReference type="ChEBI" id="CHEBI:29105"/>
        <note>catalytic</note>
    </ligand>
</feature>
<protein>
    <recommendedName>
        <fullName evidence="11">5-methyltetrahydropteroyltriglutamate--homocysteine methyltransferase</fullName>
        <ecNumber evidence="11">2.1.1.14</ecNumber>
    </recommendedName>
    <alternativeName>
        <fullName evidence="11">Cobalamin-independent methionine synthase</fullName>
    </alternativeName>
    <alternativeName>
        <fullName evidence="11">Methionine synthase, vitamin-B12 independent isozyme</fullName>
    </alternativeName>
</protein>
<feature type="domain" description="Cobalamin-independent methionine synthase MetE C-terminal/archaeal" evidence="15">
    <location>
        <begin position="431"/>
        <end position="753"/>
    </location>
</feature>
<feature type="binding site" evidence="11">
    <location>
        <position position="670"/>
    </location>
    <ligand>
        <name>Zn(2+)</name>
        <dbReference type="ChEBI" id="CHEBI:29105"/>
        <note>catalytic</note>
    </ligand>
</feature>
<feature type="binding site" evidence="11">
    <location>
        <position position="610"/>
    </location>
    <ligand>
        <name>5-methyltetrahydropteroyltri-L-glutamate</name>
        <dbReference type="ChEBI" id="CHEBI:58207"/>
    </ligand>
</feature>
<dbReference type="EC" id="2.1.1.14" evidence="11"/>
<gene>
    <name evidence="11" type="primary">metE</name>
    <name evidence="17" type="ORF">J2S13_002457</name>
</gene>
<comment type="cofactor">
    <cofactor evidence="11">
        <name>Zn(2+)</name>
        <dbReference type="ChEBI" id="CHEBI:29105"/>
    </cofactor>
    <text evidence="11">Binds 1 zinc ion per subunit.</text>
</comment>
<feature type="active site" description="Proton donor" evidence="11 14">
    <location>
        <position position="699"/>
    </location>
</feature>
<keyword evidence="5 11" id="KW-0028">Amino-acid biosynthesis</keyword>
<evidence type="ECO:0000256" key="3">
    <source>
        <dbReference type="ARBA" id="ARBA00009553"/>
    </source>
</evidence>
<keyword evidence="18" id="KW-1185">Reference proteome</keyword>
<feature type="binding site" evidence="11">
    <location>
        <position position="648"/>
    </location>
    <ligand>
        <name>Zn(2+)</name>
        <dbReference type="ChEBI" id="CHEBI:29105"/>
        <note>catalytic</note>
    </ligand>
</feature>
<feature type="binding site" evidence="11 12">
    <location>
        <begin position="520"/>
        <end position="521"/>
    </location>
    <ligand>
        <name>5-methyltetrahydropteroyltri-L-glutamate</name>
        <dbReference type="ChEBI" id="CHEBI:58207"/>
    </ligand>
</feature>
<comment type="similarity">
    <text evidence="3 11">Belongs to the vitamin-B12 independent methionine synthase family.</text>
</comment>
<keyword evidence="8 11" id="KW-0677">Repeat</keyword>
<evidence type="ECO:0000256" key="12">
    <source>
        <dbReference type="PIRSR" id="PIRSR000382-1"/>
    </source>
</evidence>
<feature type="binding site" evidence="12">
    <location>
        <position position="20"/>
    </location>
    <ligand>
        <name>5-methyltetrahydropteroyltri-L-glutamate</name>
        <dbReference type="ChEBI" id="CHEBI:58207"/>
    </ligand>
</feature>
<feature type="binding site" evidence="13">
    <location>
        <position position="646"/>
    </location>
    <ligand>
        <name>Zn(2+)</name>
        <dbReference type="ChEBI" id="CHEBI:29105"/>
        <label>1</label>
        <note>catalytic</note>
    </ligand>
</feature>
<feature type="binding site" evidence="11">
    <location>
        <position position="489"/>
    </location>
    <ligand>
        <name>L-homocysteine</name>
        <dbReference type="ChEBI" id="CHEBI:58199"/>
    </ligand>
</feature>
<keyword evidence="4 11" id="KW-0489">Methyltransferase</keyword>
<evidence type="ECO:0000256" key="2">
    <source>
        <dbReference type="ARBA" id="ARBA00004681"/>
    </source>
</evidence>
<organism evidence="17 18">
    <name type="scientific">Oikeobacillus pervagus</name>
    <dbReference type="NCBI Taxonomy" id="1325931"/>
    <lineage>
        <taxon>Bacteria</taxon>
        <taxon>Bacillati</taxon>
        <taxon>Bacillota</taxon>
        <taxon>Bacilli</taxon>
        <taxon>Bacillales</taxon>
        <taxon>Bacillaceae</taxon>
        <taxon>Oikeobacillus</taxon>
    </lineage>
</organism>
<dbReference type="Pfam" id="PF01717">
    <property type="entry name" value="Meth_synt_2"/>
    <property type="match status" value="1"/>
</dbReference>
<comment type="caution">
    <text evidence="17">The sequence shown here is derived from an EMBL/GenBank/DDBJ whole genome shotgun (WGS) entry which is preliminary data.</text>
</comment>
<evidence type="ECO:0000256" key="7">
    <source>
        <dbReference type="ARBA" id="ARBA00022723"/>
    </source>
</evidence>
<evidence type="ECO:0000256" key="14">
    <source>
        <dbReference type="PIRSR" id="PIRSR000382-3"/>
    </source>
</evidence>
<evidence type="ECO:0000256" key="6">
    <source>
        <dbReference type="ARBA" id="ARBA00022679"/>
    </source>
</evidence>
<dbReference type="GO" id="GO:0009086">
    <property type="term" value="P:methionine biosynthetic process"/>
    <property type="evidence" value="ECO:0007669"/>
    <property type="project" value="UniProtKB-UniRule"/>
</dbReference>
<evidence type="ECO:0000256" key="5">
    <source>
        <dbReference type="ARBA" id="ARBA00022605"/>
    </source>
</evidence>
<evidence type="ECO:0000313" key="17">
    <source>
        <dbReference type="EMBL" id="MDQ0216035.1"/>
    </source>
</evidence>
<feature type="binding site" evidence="12">
    <location>
        <position position="118"/>
    </location>
    <ligand>
        <name>5-methyltetrahydropteroyltri-L-glutamate</name>
        <dbReference type="ChEBI" id="CHEBI:58207"/>
    </ligand>
</feature>
<evidence type="ECO:0000256" key="4">
    <source>
        <dbReference type="ARBA" id="ARBA00022603"/>
    </source>
</evidence>
<dbReference type="Pfam" id="PF08267">
    <property type="entry name" value="Meth_synt_1"/>
    <property type="match status" value="1"/>
</dbReference>
<dbReference type="InterPro" id="IPR038071">
    <property type="entry name" value="UROD/MetE-like_sf"/>
</dbReference>
<evidence type="ECO:0000256" key="1">
    <source>
        <dbReference type="ARBA" id="ARBA00002777"/>
    </source>
</evidence>
<dbReference type="Proteomes" id="UP001237207">
    <property type="component" value="Unassembled WGS sequence"/>
</dbReference>
<evidence type="ECO:0000313" key="18">
    <source>
        <dbReference type="Proteomes" id="UP001237207"/>
    </source>
</evidence>
<comment type="function">
    <text evidence="1 11">Catalyzes the transfer of a methyl group from 5-methyltetrahydrofolate to homocysteine resulting in methionine formation.</text>
</comment>
<dbReference type="CDD" id="cd03312">
    <property type="entry name" value="CIMS_N_terminal_like"/>
    <property type="match status" value="1"/>
</dbReference>
<dbReference type="InterPro" id="IPR006276">
    <property type="entry name" value="Cobalamin-indep_Met_synthase"/>
</dbReference>
<evidence type="ECO:0000256" key="10">
    <source>
        <dbReference type="ARBA" id="ARBA00023167"/>
    </source>
</evidence>
<feature type="binding site" evidence="11 12">
    <location>
        <begin position="436"/>
        <end position="438"/>
    </location>
    <ligand>
        <name>L-methionine</name>
        <dbReference type="ChEBI" id="CHEBI:57844"/>
    </ligand>
</feature>
<evidence type="ECO:0000256" key="9">
    <source>
        <dbReference type="ARBA" id="ARBA00022833"/>
    </source>
</evidence>
<sequence>MSVTSTVIGYPYIGANREWKRTVEAYWKKTLTEERFEESMKALRLANIQKQIDAKVDIVTVGDFTYYDRVLDVAAMFGMVPKRYNWDGKEVDLDTYYSIARGNKESVSSEMTKWFNTNYHYIVPEYDRSSLRLYENNPLKAYLEAKEELGVSGKPTMIGPITFYKLTKELKKGDQPAYMSQLISLYTQVLKELVAEDVEWIQLEEPILATSISEKDMELAIMVYKQFSEIVPEAKILLQTYFESVDHYEAVIDLPVAGIGLDFVHGYQENLANLKKWGFPEEKVLVAGIINGRDIWCTPLEKQFDLLIELESLVGRGKLWIQPSCSLMHVPVTVNSESTLPEPLKNNLAFADEKLKELSILRNALCEGSHAYQEVFNHNKSSIDDLNNHPSRKLRNVHEAIAQVNEGDFNRTSSYEVRKAIQQKSLQLPLFPTTTIGSFPQTPEVKKARSQMRKGEISSEDYREFIKLEIKKWIDYQEKLGLDVLVHGEFERTDMVEYFGEKLDGFAFTENAWVVSYGSRCVKPPIIYGDVQWIMPMTVSETVYAQSLTKKPVKGMLTGPITILNWSFVRNDIPRKEVANQIALAIRKEVQFLEGEGIRIIQVDEPALREGLPLKINKQASYLEWAINAFKLATSQVADETQIHTHMCYCEFNDFIEPIRKLDADVISIETSRSHGEIIEAFKHYEYKNDIGLGVYDIHSPRIPQLNEMKAIIDDSLEVLSAQQCWINPDCGLKTRKTEETLAALERMIDTTKTFRERYKTSM</sequence>
<dbReference type="HAMAP" id="MF_00172">
    <property type="entry name" value="Meth_synth"/>
    <property type="match status" value="1"/>
</dbReference>
<dbReference type="NCBIfam" id="NF003556">
    <property type="entry name" value="PRK05222.1"/>
    <property type="match status" value="1"/>
</dbReference>
<proteinExistence type="inferred from homology"/>
<evidence type="ECO:0000259" key="16">
    <source>
        <dbReference type="Pfam" id="PF08267"/>
    </source>
</evidence>
<comment type="catalytic activity">
    <reaction evidence="11">
        <text>5-methyltetrahydropteroyltri-L-glutamate + L-homocysteine = tetrahydropteroyltri-L-glutamate + L-methionine</text>
        <dbReference type="Rhea" id="RHEA:21196"/>
        <dbReference type="ChEBI" id="CHEBI:57844"/>
        <dbReference type="ChEBI" id="CHEBI:58140"/>
        <dbReference type="ChEBI" id="CHEBI:58199"/>
        <dbReference type="ChEBI" id="CHEBI:58207"/>
        <dbReference type="EC" id="2.1.1.14"/>
    </reaction>
</comment>
<keyword evidence="9 11" id="KW-0862">Zinc</keyword>
<evidence type="ECO:0000256" key="13">
    <source>
        <dbReference type="PIRSR" id="PIRSR000382-2"/>
    </source>
</evidence>
<feature type="binding site" evidence="11">
    <location>
        <position position="113"/>
    </location>
    <ligand>
        <name>5-methyltetrahydropteroyltri-L-glutamate</name>
        <dbReference type="ChEBI" id="CHEBI:58207"/>
    </ligand>
</feature>
<dbReference type="SUPFAM" id="SSF51726">
    <property type="entry name" value="UROD/MetE-like"/>
    <property type="match status" value="2"/>
</dbReference>
<feature type="binding site" evidence="11 12">
    <location>
        <position position="604"/>
    </location>
    <ligand>
        <name>L-homocysteine</name>
        <dbReference type="ChEBI" id="CHEBI:58199"/>
    </ligand>
</feature>
<dbReference type="Gene3D" id="3.20.20.210">
    <property type="match status" value="2"/>
</dbReference>
<evidence type="ECO:0000259" key="15">
    <source>
        <dbReference type="Pfam" id="PF01717"/>
    </source>
</evidence>
<dbReference type="InterPro" id="IPR002629">
    <property type="entry name" value="Met_Synth_C/arc"/>
</dbReference>
<dbReference type="CDD" id="cd03311">
    <property type="entry name" value="CIMS_C_terminal_like"/>
    <property type="match status" value="1"/>
</dbReference>
<dbReference type="GO" id="GO:0003871">
    <property type="term" value="F:5-methyltetrahydropteroyltriglutamate-homocysteine S-methyltransferase activity"/>
    <property type="evidence" value="ECO:0007669"/>
    <property type="project" value="UniProtKB-UniRule"/>
</dbReference>
<dbReference type="EMBL" id="JAUSUC010000033">
    <property type="protein sequence ID" value="MDQ0216035.1"/>
    <property type="molecule type" value="Genomic_DNA"/>
</dbReference>
<keyword evidence="10 11" id="KW-0486">Methionine biosynthesis</keyword>
<dbReference type="PANTHER" id="PTHR30519">
    <property type="entry name" value="5-METHYLTETRAHYDROPTEROYLTRIGLUTAMATE--HOMOCYSTEINE METHYLTRANSFERASE"/>
    <property type="match status" value="1"/>
</dbReference>
<dbReference type="InterPro" id="IPR013215">
    <property type="entry name" value="Cbl-indep_Met_Synth_N"/>
</dbReference>
<dbReference type="GO" id="GO:0032259">
    <property type="term" value="P:methylation"/>
    <property type="evidence" value="ECO:0007669"/>
    <property type="project" value="UniProtKB-KW"/>
</dbReference>
<evidence type="ECO:0000256" key="11">
    <source>
        <dbReference type="HAMAP-Rule" id="MF_00172"/>
    </source>
</evidence>
<feature type="binding site" evidence="11 12">
    <location>
        <position position="566"/>
    </location>
    <ligand>
        <name>5-methyltetrahydropteroyltri-L-glutamate</name>
        <dbReference type="ChEBI" id="CHEBI:58207"/>
    </ligand>
</feature>
<feature type="binding site" evidence="13">
    <location>
        <position position="670"/>
    </location>
    <ligand>
        <name>Zn(2+)</name>
        <dbReference type="ChEBI" id="CHEBI:29105"/>
        <label>1</label>
        <note>catalytic</note>
    </ligand>
</feature>
<evidence type="ECO:0000256" key="8">
    <source>
        <dbReference type="ARBA" id="ARBA00022737"/>
    </source>
</evidence>
<feature type="binding site" evidence="11">
    <location>
        <position position="731"/>
    </location>
    <ligand>
        <name>Zn(2+)</name>
        <dbReference type="ChEBI" id="CHEBI:29105"/>
        <note>catalytic</note>
    </ligand>
</feature>
<feature type="binding site" evidence="11 12">
    <location>
        <position position="604"/>
    </location>
    <ligand>
        <name>L-methionine</name>
        <dbReference type="ChEBI" id="CHEBI:57844"/>
    </ligand>
</feature>
<keyword evidence="6 11" id="KW-0808">Transferase</keyword>